<dbReference type="OrthoDB" id="9803752at2"/>
<accession>A0A1M6JG92</accession>
<reference evidence="1 2" key="1">
    <citation type="submission" date="2016-11" db="EMBL/GenBank/DDBJ databases">
        <authorList>
            <person name="Jaros S."/>
            <person name="Januszkiewicz K."/>
            <person name="Wedrychowicz H."/>
        </authorList>
    </citation>
    <scope>NUCLEOTIDE SEQUENCE [LARGE SCALE GENOMIC DNA]</scope>
    <source>
        <strain evidence="1 2">DSM 14809</strain>
    </source>
</reference>
<keyword evidence="2" id="KW-1185">Reference proteome</keyword>
<sequence>MNMSIKIKSTIIILISLIIASVVIISGKSSEGTFTEANDLYINDELYTKITSKFSPSAIPLTTNVYFDKQPLIYDSDTNTFYYSLIENNADSYNPEAITDTGINVALHGPAIDDNTIARNTPIELIIYDNTSYSISNLICTTLPVMDIRIDDNMVSQLGLDDTFDIMDYTGSTVYLFDNRADFDGASRVIKSDAKVKRHGQTTVNYPMKGYRLSLLADKNDLDGENNKENFLGLRKDDDWILSATYKDYEKVRNVFATNLWYDSATGHNEWKVNNSTKYAFVELFFNGHYHGLYGLCYRLDSKEFKIKEGESSFKKKDWSMSELDTALTNDGNGDYLPGYQLKDGTSEDFNYLLQLYMNMNYSVEPAIIRMTSDVDNSIDLWLFYKLSQAVDNVNYGNVKNMYVSVKNSDSGIAGHKLLFTPWDMDQTFRYIGEGTTGQYGSPDYDIPIGWGTVYRLQYTGDTEINNQIKERYQELRNTTWSDECISEKIDTYEKQIYDSGAFARTRDKYKDGAYNDSNIKLSEFKTYVLARLIAMDTYINSLP</sequence>
<dbReference type="AlphaFoldDB" id="A0A1M6JG92"/>
<dbReference type="InterPro" id="IPR014867">
    <property type="entry name" value="Spore_coat_CotH_CotH2/3/7"/>
</dbReference>
<name>A0A1M6JG92_PSEXY</name>
<evidence type="ECO:0000313" key="2">
    <source>
        <dbReference type="Proteomes" id="UP000184185"/>
    </source>
</evidence>
<gene>
    <name evidence="1" type="ORF">SAMN02745725_02595</name>
</gene>
<dbReference type="EMBL" id="FQYQ01000023">
    <property type="protein sequence ID" value="SHJ45738.1"/>
    <property type="molecule type" value="Genomic_DNA"/>
</dbReference>
<evidence type="ECO:0000313" key="1">
    <source>
        <dbReference type="EMBL" id="SHJ45738.1"/>
    </source>
</evidence>
<organism evidence="1 2">
    <name type="scientific">Pseudobutyrivibrio xylanivorans DSM 14809</name>
    <dbReference type="NCBI Taxonomy" id="1123012"/>
    <lineage>
        <taxon>Bacteria</taxon>
        <taxon>Bacillati</taxon>
        <taxon>Bacillota</taxon>
        <taxon>Clostridia</taxon>
        <taxon>Lachnospirales</taxon>
        <taxon>Lachnospiraceae</taxon>
        <taxon>Pseudobutyrivibrio</taxon>
    </lineage>
</organism>
<dbReference type="RefSeq" id="WP_072918771.1">
    <property type="nucleotide sequence ID" value="NZ_FQYQ01000023.1"/>
</dbReference>
<proteinExistence type="predicted"/>
<dbReference type="Pfam" id="PF08757">
    <property type="entry name" value="CotH"/>
    <property type="match status" value="1"/>
</dbReference>
<protein>
    <submittedName>
        <fullName evidence="1">CotH protein</fullName>
    </submittedName>
</protein>
<dbReference type="Proteomes" id="UP000184185">
    <property type="component" value="Unassembled WGS sequence"/>
</dbReference>